<dbReference type="Gene3D" id="3.40.50.150">
    <property type="entry name" value="Vaccinia Virus protein VP39"/>
    <property type="match status" value="1"/>
</dbReference>
<reference evidence="8 9" key="1">
    <citation type="submission" date="2018-09" db="EMBL/GenBank/DDBJ databases">
        <title>Genome comparison of Alicycliphilus sp. BQ1, a polyurethanolytic bacterium, with its closest phylogenetic relatives Alicycliphilus denitrificans BC and K601, unable to attack polyurethane.</title>
        <authorList>
            <person name="Loza-Tavera H."/>
            <person name="Lozano L."/>
            <person name="Cevallos M."/>
            <person name="Maya-Lucas O."/>
            <person name="Garcia-Mena J."/>
            <person name="Hernandez J."/>
        </authorList>
    </citation>
    <scope>NUCLEOTIDE SEQUENCE [LARGE SCALE GENOMIC DNA]</scope>
    <source>
        <strain evidence="8 9">BQ1</strain>
    </source>
</reference>
<dbReference type="PANTHER" id="PTHR11579">
    <property type="entry name" value="PROTEIN-L-ISOASPARTATE O-METHYLTRANSFERASE"/>
    <property type="match status" value="1"/>
</dbReference>
<comment type="similarity">
    <text evidence="1">Belongs to the methyltransferase superfamily. L-isoaspartyl/D-aspartyl protein methyltransferase family.</text>
</comment>
<accession>A0A420K749</accession>
<dbReference type="Pfam" id="PF01135">
    <property type="entry name" value="PCMT"/>
    <property type="match status" value="1"/>
</dbReference>
<keyword evidence="5" id="KW-0949">S-adenosyl-L-methionine</keyword>
<dbReference type="RefSeq" id="WP_094437292.1">
    <property type="nucleotide sequence ID" value="NZ_CP181370.1"/>
</dbReference>
<dbReference type="EMBL" id="NKDB02000006">
    <property type="protein sequence ID" value="RKJ94118.1"/>
    <property type="molecule type" value="Genomic_DNA"/>
</dbReference>
<evidence type="ECO:0000256" key="4">
    <source>
        <dbReference type="ARBA" id="ARBA00022679"/>
    </source>
</evidence>
<dbReference type="PANTHER" id="PTHR11579:SF18">
    <property type="entry name" value="PROTEIN-L-ISOASPARTATE O-METHYLTRANSFERASE"/>
    <property type="match status" value="1"/>
</dbReference>
<dbReference type="GO" id="GO:0000179">
    <property type="term" value="F:rRNA (adenine-N6,N6-)-dimethyltransferase activity"/>
    <property type="evidence" value="ECO:0007669"/>
    <property type="project" value="InterPro"/>
</dbReference>
<evidence type="ECO:0000256" key="6">
    <source>
        <dbReference type="ARBA" id="ARBA00030757"/>
    </source>
</evidence>
<keyword evidence="4 8" id="KW-0808">Transferase</keyword>
<evidence type="ECO:0000256" key="2">
    <source>
        <dbReference type="ARBA" id="ARBA00013346"/>
    </source>
</evidence>
<dbReference type="SMART" id="SM00650">
    <property type="entry name" value="rADc"/>
    <property type="match status" value="1"/>
</dbReference>
<evidence type="ECO:0000313" key="9">
    <source>
        <dbReference type="Proteomes" id="UP000216225"/>
    </source>
</evidence>
<evidence type="ECO:0000313" key="8">
    <source>
        <dbReference type="EMBL" id="RKJ94118.1"/>
    </source>
</evidence>
<dbReference type="Proteomes" id="UP000216225">
    <property type="component" value="Unassembled WGS sequence"/>
</dbReference>
<protein>
    <recommendedName>
        <fullName evidence="2">Protein-L-isoaspartate O-methyltransferase</fullName>
    </recommendedName>
    <alternativeName>
        <fullName evidence="6">Protein L-isoaspartyl methyltransferase</fullName>
    </alternativeName>
</protein>
<gene>
    <name evidence="8" type="ORF">CE154_020660</name>
</gene>
<name>A0A420K749_9BURK</name>
<dbReference type="InterPro" id="IPR020598">
    <property type="entry name" value="rRNA_Ade_methylase_Trfase_N"/>
</dbReference>
<keyword evidence="3 8" id="KW-0489">Methyltransferase</keyword>
<dbReference type="InterPro" id="IPR029063">
    <property type="entry name" value="SAM-dependent_MTases_sf"/>
</dbReference>
<sequence>MNMPLNTSADIHDPVEQARYNMVEQQIRPWNVLDAGVLELLSVVRREDFVPPAYQGAAFTDTRIPLNPDAQEAERLGQVMLEPRVDARMLQDLQVQPTDRVLEIGAGSGYMAALLAARAERVVSLEIDPDLAEFARENLRGAGVENAQVRQADGALDPIPDGPFDVIVLSGSVAEVPQKLLALLRDGGRLGAYVGHQPMMRATFVRRSGERFETSQPWDVVVPRLRNFPEPSPFKF</sequence>
<dbReference type="AlphaFoldDB" id="A0A420K749"/>
<dbReference type="InterPro" id="IPR000682">
    <property type="entry name" value="PCMT"/>
</dbReference>
<evidence type="ECO:0000256" key="1">
    <source>
        <dbReference type="ARBA" id="ARBA00005369"/>
    </source>
</evidence>
<dbReference type="GO" id="GO:0004719">
    <property type="term" value="F:protein-L-isoaspartate (D-aspartate) O-methyltransferase activity"/>
    <property type="evidence" value="ECO:0007669"/>
    <property type="project" value="InterPro"/>
</dbReference>
<organism evidence="8 9">
    <name type="scientific">Alicycliphilus denitrificans</name>
    <dbReference type="NCBI Taxonomy" id="179636"/>
    <lineage>
        <taxon>Bacteria</taxon>
        <taxon>Pseudomonadati</taxon>
        <taxon>Pseudomonadota</taxon>
        <taxon>Betaproteobacteria</taxon>
        <taxon>Burkholderiales</taxon>
        <taxon>Comamonadaceae</taxon>
        <taxon>Alicycliphilus</taxon>
    </lineage>
</organism>
<comment type="caution">
    <text evidence="8">The sequence shown here is derived from an EMBL/GenBank/DDBJ whole genome shotgun (WGS) entry which is preliminary data.</text>
</comment>
<evidence type="ECO:0000256" key="5">
    <source>
        <dbReference type="ARBA" id="ARBA00022691"/>
    </source>
</evidence>
<feature type="domain" description="Ribosomal RNA adenine methylase transferase N-terminal" evidence="7">
    <location>
        <begin position="85"/>
        <end position="229"/>
    </location>
</feature>
<dbReference type="CDD" id="cd02440">
    <property type="entry name" value="AdoMet_MTases"/>
    <property type="match status" value="1"/>
</dbReference>
<dbReference type="SUPFAM" id="SSF53335">
    <property type="entry name" value="S-adenosyl-L-methionine-dependent methyltransferases"/>
    <property type="match status" value="1"/>
</dbReference>
<proteinExistence type="inferred from homology"/>
<dbReference type="GO" id="GO:0005737">
    <property type="term" value="C:cytoplasm"/>
    <property type="evidence" value="ECO:0007669"/>
    <property type="project" value="TreeGrafter"/>
</dbReference>
<evidence type="ECO:0000259" key="7">
    <source>
        <dbReference type="SMART" id="SM00650"/>
    </source>
</evidence>
<evidence type="ECO:0000256" key="3">
    <source>
        <dbReference type="ARBA" id="ARBA00022603"/>
    </source>
</evidence>